<dbReference type="PROSITE" id="PS51257">
    <property type="entry name" value="PROKAR_LIPOPROTEIN"/>
    <property type="match status" value="1"/>
</dbReference>
<dbReference type="AlphaFoldDB" id="A0A5C8IMZ9"/>
<feature type="chain" id="PRO_5023111343" description="Lipoprotein" evidence="1">
    <location>
        <begin position="22"/>
        <end position="208"/>
    </location>
</feature>
<dbReference type="Proteomes" id="UP000321926">
    <property type="component" value="Unassembled WGS sequence"/>
</dbReference>
<name>A0A5C8IMZ9_9BACT</name>
<feature type="signal peptide" evidence="1">
    <location>
        <begin position="1"/>
        <end position="21"/>
    </location>
</feature>
<dbReference type="RefSeq" id="WP_147924131.1">
    <property type="nucleotide sequence ID" value="NZ_VRTY01000156.1"/>
</dbReference>
<dbReference type="OrthoDB" id="878494at2"/>
<keyword evidence="3" id="KW-1185">Reference proteome</keyword>
<keyword evidence="1" id="KW-0732">Signal</keyword>
<reference evidence="2 3" key="1">
    <citation type="submission" date="2019-08" db="EMBL/GenBank/DDBJ databases">
        <authorList>
            <person name="Shi S."/>
        </authorList>
    </citation>
    <scope>NUCLEOTIDE SEQUENCE [LARGE SCALE GENOMIC DNA]</scope>
    <source>
        <strain evidence="2 3">GY10130</strain>
    </source>
</reference>
<evidence type="ECO:0000313" key="3">
    <source>
        <dbReference type="Proteomes" id="UP000321926"/>
    </source>
</evidence>
<dbReference type="EMBL" id="VRTY01000156">
    <property type="protein sequence ID" value="TXK22434.1"/>
    <property type="molecule type" value="Genomic_DNA"/>
</dbReference>
<gene>
    <name evidence="2" type="ORF">FVR03_23035</name>
</gene>
<comment type="caution">
    <text evidence="2">The sequence shown here is derived from an EMBL/GenBank/DDBJ whole genome shotgun (WGS) entry which is preliminary data.</text>
</comment>
<evidence type="ECO:0000256" key="1">
    <source>
        <dbReference type="SAM" id="SignalP"/>
    </source>
</evidence>
<protein>
    <recommendedName>
        <fullName evidence="4">Lipoprotein</fullName>
    </recommendedName>
</protein>
<organism evidence="2 3">
    <name type="scientific">Pontibacter qinzhouensis</name>
    <dbReference type="NCBI Taxonomy" id="2603253"/>
    <lineage>
        <taxon>Bacteria</taxon>
        <taxon>Pseudomonadati</taxon>
        <taxon>Bacteroidota</taxon>
        <taxon>Cytophagia</taxon>
        <taxon>Cytophagales</taxon>
        <taxon>Hymenobacteraceae</taxon>
        <taxon>Pontibacter</taxon>
    </lineage>
</organism>
<evidence type="ECO:0000313" key="2">
    <source>
        <dbReference type="EMBL" id="TXK22434.1"/>
    </source>
</evidence>
<accession>A0A5C8IMZ9</accession>
<proteinExistence type="predicted"/>
<evidence type="ECO:0008006" key="4">
    <source>
        <dbReference type="Google" id="ProtNLM"/>
    </source>
</evidence>
<sequence>MAIEKKLLVGLCLTSLLLLTACPNPCVNELPLYNFYVEAYFTPEKDSLRVGDTLYFISEFPKRLNPHGSQSSVDYSNANISGSLSVVKLTPRTQFGTDAVFDFEYVSLAGQMYNTRDIPNPDGFQQFFYQESEDKYHIKIAIIPKEKGTYGLGILSTASNGRSGGNGCDKASFNTTVSNTDINVHYLEEFTGLPVTIRPSNGYYFRVY</sequence>